<proteinExistence type="predicted"/>
<keyword evidence="2" id="KW-1185">Reference proteome</keyword>
<dbReference type="SUPFAM" id="SSF140500">
    <property type="entry name" value="BAS1536-like"/>
    <property type="match status" value="1"/>
</dbReference>
<dbReference type="GO" id="GO:0043937">
    <property type="term" value="P:regulation of sporulation"/>
    <property type="evidence" value="ECO:0007669"/>
    <property type="project" value="InterPro"/>
</dbReference>
<reference evidence="2" key="1">
    <citation type="submission" date="2016-10" db="EMBL/GenBank/DDBJ databases">
        <authorList>
            <person name="Varghese N."/>
            <person name="Submissions S."/>
        </authorList>
    </citation>
    <scope>NUCLEOTIDE SEQUENCE [LARGE SCALE GENOMIC DNA]</scope>
    <source>
        <strain evidence="2">IBRC-M10078</strain>
    </source>
</reference>
<dbReference type="STRING" id="930152.SAMN05216565_102453"/>
<dbReference type="GO" id="GO:0046983">
    <property type="term" value="F:protein dimerization activity"/>
    <property type="evidence" value="ECO:0007669"/>
    <property type="project" value="InterPro"/>
</dbReference>
<organism evidence="1 2">
    <name type="scientific">Litchfieldia salsa</name>
    <dbReference type="NCBI Taxonomy" id="930152"/>
    <lineage>
        <taxon>Bacteria</taxon>
        <taxon>Bacillati</taxon>
        <taxon>Bacillota</taxon>
        <taxon>Bacilli</taxon>
        <taxon>Bacillales</taxon>
        <taxon>Bacillaceae</taxon>
        <taxon>Litchfieldia</taxon>
    </lineage>
</organism>
<dbReference type="Pfam" id="PF09388">
    <property type="entry name" value="SpoOE-like"/>
    <property type="match status" value="1"/>
</dbReference>
<dbReference type="RefSeq" id="WP_090851351.1">
    <property type="nucleotide sequence ID" value="NZ_FNJU01000002.1"/>
</dbReference>
<dbReference type="EMBL" id="FNJU01000002">
    <property type="protein sequence ID" value="SDP34724.1"/>
    <property type="molecule type" value="Genomic_DNA"/>
</dbReference>
<evidence type="ECO:0000313" key="2">
    <source>
        <dbReference type="Proteomes" id="UP000199159"/>
    </source>
</evidence>
<sequence>MNISEKRQEMIAIAKIAGFTNEDTIKISQELDELINQYHRLVINVRKQEEQHEQPSFQKYIKQSLLFLYGARLKLHNI</sequence>
<dbReference type="Proteomes" id="UP000199159">
    <property type="component" value="Unassembled WGS sequence"/>
</dbReference>
<dbReference type="InterPro" id="IPR036638">
    <property type="entry name" value="HLH_DNA-bd_sf"/>
</dbReference>
<dbReference type="OrthoDB" id="2973859at2"/>
<dbReference type="InterPro" id="IPR018540">
    <property type="entry name" value="Spo0E-like"/>
</dbReference>
<gene>
    <name evidence="1" type="ORF">SAMN05216565_102453</name>
</gene>
<dbReference type="AlphaFoldDB" id="A0A1H0RZ25"/>
<name>A0A1H0RZ25_9BACI</name>
<dbReference type="Gene3D" id="4.10.280.10">
    <property type="entry name" value="Helix-loop-helix DNA-binding domain"/>
    <property type="match status" value="1"/>
</dbReference>
<evidence type="ECO:0000313" key="1">
    <source>
        <dbReference type="EMBL" id="SDP34724.1"/>
    </source>
</evidence>
<protein>
    <submittedName>
        <fullName evidence="1">Stage 0 sporulation regulatory protein</fullName>
    </submittedName>
</protein>
<dbReference type="InterPro" id="IPR037208">
    <property type="entry name" value="Spo0E-like_sf"/>
</dbReference>
<accession>A0A1H0RZ25</accession>